<evidence type="ECO:0000313" key="1">
    <source>
        <dbReference type="EMBL" id="HGG00015.1"/>
    </source>
</evidence>
<evidence type="ECO:0008006" key="2">
    <source>
        <dbReference type="Google" id="ProtNLM"/>
    </source>
</evidence>
<organism evidence="1">
    <name type="scientific">Planktothricoides sp. SpSt-374</name>
    <dbReference type="NCBI Taxonomy" id="2282167"/>
    <lineage>
        <taxon>Bacteria</taxon>
        <taxon>Bacillati</taxon>
        <taxon>Cyanobacteriota</taxon>
        <taxon>Cyanophyceae</taxon>
        <taxon>Oscillatoriophycideae</taxon>
        <taxon>Oscillatoriales</taxon>
        <taxon>Oscillatoriaceae</taxon>
        <taxon>Planktothricoides</taxon>
    </lineage>
</organism>
<dbReference type="AlphaFoldDB" id="A0A7C3VR75"/>
<proteinExistence type="predicted"/>
<accession>A0A7C3VR75</accession>
<sequence length="78" mass="9032">MKEYTFKLDESISQFVEQFQAYGFQDSRELVMAALKRFQSALESAKLEESATLYAEIYAEEPELQALTEAGLEEWPKE</sequence>
<reference evidence="1" key="1">
    <citation type="journal article" date="2020" name="mSystems">
        <title>Genome- and Community-Level Interaction Insights into Carbon Utilization and Element Cycling Functions of Hydrothermarchaeota in Hydrothermal Sediment.</title>
        <authorList>
            <person name="Zhou Z."/>
            <person name="Liu Y."/>
            <person name="Xu W."/>
            <person name="Pan J."/>
            <person name="Luo Z.H."/>
            <person name="Li M."/>
        </authorList>
    </citation>
    <scope>NUCLEOTIDE SEQUENCE [LARGE SCALE GENOMIC DNA]</scope>
    <source>
        <strain evidence="1">SpSt-374</strain>
    </source>
</reference>
<gene>
    <name evidence="1" type="ORF">ENR15_04965</name>
</gene>
<name>A0A7C3VR75_9CYAN</name>
<dbReference type="EMBL" id="DSPX01000044">
    <property type="protein sequence ID" value="HGG00015.1"/>
    <property type="molecule type" value="Genomic_DNA"/>
</dbReference>
<protein>
    <recommendedName>
        <fullName evidence="2">CopG family transcriptional regulator</fullName>
    </recommendedName>
</protein>
<comment type="caution">
    <text evidence="1">The sequence shown here is derived from an EMBL/GenBank/DDBJ whole genome shotgun (WGS) entry which is preliminary data.</text>
</comment>